<evidence type="ECO:0000313" key="3">
    <source>
        <dbReference type="Proteomes" id="UP001390339"/>
    </source>
</evidence>
<accession>A0ABR2JMG4</accession>
<proteinExistence type="predicted"/>
<feature type="domain" description="DUF7924" evidence="1">
    <location>
        <begin position="59"/>
        <end position="236"/>
    </location>
</feature>
<dbReference type="PANTHER" id="PTHR42470:SF1">
    <property type="entry name" value="VAST DOMAIN-CONTAINING PROTEIN"/>
    <property type="match status" value="1"/>
</dbReference>
<dbReference type="PANTHER" id="PTHR42470">
    <property type="entry name" value="VAST DOMAIN-CONTAINING PROTEIN"/>
    <property type="match status" value="1"/>
</dbReference>
<evidence type="ECO:0000313" key="2">
    <source>
        <dbReference type="EMBL" id="KAK8879723.1"/>
    </source>
</evidence>
<reference evidence="2 3" key="1">
    <citation type="journal article" date="2024" name="IMA Fungus">
        <title>Apiospora arundinis, a panoply of carbohydrate-active enzymes and secondary metabolites.</title>
        <authorList>
            <person name="Sorensen T."/>
            <person name="Petersen C."/>
            <person name="Muurmann A.T."/>
            <person name="Christiansen J.V."/>
            <person name="Brundto M.L."/>
            <person name="Overgaard C.K."/>
            <person name="Boysen A.T."/>
            <person name="Wollenberg R.D."/>
            <person name="Larsen T.O."/>
            <person name="Sorensen J.L."/>
            <person name="Nielsen K.L."/>
            <person name="Sondergaard T.E."/>
        </authorList>
    </citation>
    <scope>NUCLEOTIDE SEQUENCE [LARGE SCALE GENOMIC DNA]</scope>
    <source>
        <strain evidence="2 3">AAU 773</strain>
    </source>
</reference>
<evidence type="ECO:0000259" key="1">
    <source>
        <dbReference type="Pfam" id="PF25545"/>
    </source>
</evidence>
<gene>
    <name evidence="2" type="ORF">PGQ11_001017</name>
</gene>
<comment type="caution">
    <text evidence="2">The sequence shown here is derived from an EMBL/GenBank/DDBJ whole genome shotgun (WGS) entry which is preliminary data.</text>
</comment>
<name>A0ABR2JMG4_9PEZI</name>
<sequence>MNLVDELSRDGAYELDLINFLRDYAFPTMSEIQGDGLILQSGVGFVPEQVPGSSAVHRVSIPEPDLLYGYDIASDKCLFTRPQRRAIKDLVPRLGNISQEGHLGFPFLLVEVTGKGNPAYEGGLEGAKNQCLGGAAACLEVINKLNRFVKDQDPDTYWMPEVSNLVFSIAVTQHTAEVYKSTMAKEVTNTGEVRQLYYTEKEQTYSLREPESFSKFYKYIREIIYWGTRERLRDIQ</sequence>
<dbReference type="InterPro" id="IPR057684">
    <property type="entry name" value="DUF7924"/>
</dbReference>
<protein>
    <recommendedName>
        <fullName evidence="1">DUF7924 domain-containing protein</fullName>
    </recommendedName>
</protein>
<keyword evidence="3" id="KW-1185">Reference proteome</keyword>
<dbReference type="Pfam" id="PF25545">
    <property type="entry name" value="DUF7924"/>
    <property type="match status" value="1"/>
</dbReference>
<dbReference type="Proteomes" id="UP001390339">
    <property type="component" value="Unassembled WGS sequence"/>
</dbReference>
<organism evidence="2 3">
    <name type="scientific">Apiospora arundinis</name>
    <dbReference type="NCBI Taxonomy" id="335852"/>
    <lineage>
        <taxon>Eukaryota</taxon>
        <taxon>Fungi</taxon>
        <taxon>Dikarya</taxon>
        <taxon>Ascomycota</taxon>
        <taxon>Pezizomycotina</taxon>
        <taxon>Sordariomycetes</taxon>
        <taxon>Xylariomycetidae</taxon>
        <taxon>Amphisphaeriales</taxon>
        <taxon>Apiosporaceae</taxon>
        <taxon>Apiospora</taxon>
    </lineage>
</organism>
<dbReference type="EMBL" id="JAPCWZ010000001">
    <property type="protein sequence ID" value="KAK8879723.1"/>
    <property type="molecule type" value="Genomic_DNA"/>
</dbReference>